<protein>
    <submittedName>
        <fullName evidence="1">Uncharacterized protein</fullName>
    </submittedName>
</protein>
<evidence type="ECO:0000313" key="2">
    <source>
        <dbReference type="Proteomes" id="UP001148838"/>
    </source>
</evidence>
<proteinExistence type="predicted"/>
<evidence type="ECO:0000313" key="1">
    <source>
        <dbReference type="EMBL" id="KAJ4434009.1"/>
    </source>
</evidence>
<name>A0ABQ8SIP3_PERAM</name>
<accession>A0ABQ8SIP3</accession>
<comment type="caution">
    <text evidence="1">The sequence shown here is derived from an EMBL/GenBank/DDBJ whole genome shotgun (WGS) entry which is preliminary data.</text>
</comment>
<keyword evidence="2" id="KW-1185">Reference proteome</keyword>
<sequence length="74" mass="9079">MVEYKTNFNTSRQRKFGTKKAWLRKKGLRQWDDDISKIIADKRQAFNKYISIKKEEDQIDYRKKRAIAKREVRN</sequence>
<gene>
    <name evidence="1" type="ORF">ANN_16328</name>
</gene>
<dbReference type="Proteomes" id="UP001148838">
    <property type="component" value="Unassembled WGS sequence"/>
</dbReference>
<dbReference type="EMBL" id="JAJSOF020000027">
    <property type="protein sequence ID" value="KAJ4434009.1"/>
    <property type="molecule type" value="Genomic_DNA"/>
</dbReference>
<organism evidence="1 2">
    <name type="scientific">Periplaneta americana</name>
    <name type="common">American cockroach</name>
    <name type="synonym">Blatta americana</name>
    <dbReference type="NCBI Taxonomy" id="6978"/>
    <lineage>
        <taxon>Eukaryota</taxon>
        <taxon>Metazoa</taxon>
        <taxon>Ecdysozoa</taxon>
        <taxon>Arthropoda</taxon>
        <taxon>Hexapoda</taxon>
        <taxon>Insecta</taxon>
        <taxon>Pterygota</taxon>
        <taxon>Neoptera</taxon>
        <taxon>Polyneoptera</taxon>
        <taxon>Dictyoptera</taxon>
        <taxon>Blattodea</taxon>
        <taxon>Blattoidea</taxon>
        <taxon>Blattidae</taxon>
        <taxon>Blattinae</taxon>
        <taxon>Periplaneta</taxon>
    </lineage>
</organism>
<reference evidence="1 2" key="1">
    <citation type="journal article" date="2022" name="Allergy">
        <title>Genome assembly and annotation of Periplaneta americana reveal a comprehensive cockroach allergen profile.</title>
        <authorList>
            <person name="Wang L."/>
            <person name="Xiong Q."/>
            <person name="Saelim N."/>
            <person name="Wang L."/>
            <person name="Nong W."/>
            <person name="Wan A.T."/>
            <person name="Shi M."/>
            <person name="Liu X."/>
            <person name="Cao Q."/>
            <person name="Hui J.H.L."/>
            <person name="Sookrung N."/>
            <person name="Leung T.F."/>
            <person name="Tungtrongchitr A."/>
            <person name="Tsui S.K.W."/>
        </authorList>
    </citation>
    <scope>NUCLEOTIDE SEQUENCE [LARGE SCALE GENOMIC DNA]</scope>
    <source>
        <strain evidence="1">PWHHKU_190912</strain>
    </source>
</reference>